<accession>A0ABS6VQB5</accession>
<evidence type="ECO:0000256" key="2">
    <source>
        <dbReference type="SAM" id="SignalP"/>
    </source>
</evidence>
<dbReference type="InterPro" id="IPR025392">
    <property type="entry name" value="DUF4124"/>
</dbReference>
<feature type="signal peptide" evidence="2">
    <location>
        <begin position="1"/>
        <end position="21"/>
    </location>
</feature>
<dbReference type="RefSeq" id="WP_219042693.1">
    <property type="nucleotide sequence ID" value="NZ_JAHWDQ010000001.1"/>
</dbReference>
<keyword evidence="2" id="KW-0732">Signal</keyword>
<dbReference type="EMBL" id="JAHWDQ010000001">
    <property type="protein sequence ID" value="MBW2940502.1"/>
    <property type="molecule type" value="Genomic_DNA"/>
</dbReference>
<reference evidence="4" key="1">
    <citation type="submission" date="2021-07" db="EMBL/GenBank/DDBJ databases">
        <title>Zhongshania sp. CAU 1632 isolated from seawater.</title>
        <authorList>
            <person name="Kim W."/>
        </authorList>
    </citation>
    <scope>NUCLEOTIDE SEQUENCE</scope>
    <source>
        <strain evidence="4">CAU 1632</strain>
    </source>
</reference>
<evidence type="ECO:0000259" key="3">
    <source>
        <dbReference type="Pfam" id="PF13511"/>
    </source>
</evidence>
<evidence type="ECO:0000256" key="1">
    <source>
        <dbReference type="SAM" id="MobiDB-lite"/>
    </source>
</evidence>
<keyword evidence="5" id="KW-1185">Reference proteome</keyword>
<feature type="region of interest" description="Disordered" evidence="1">
    <location>
        <begin position="61"/>
        <end position="81"/>
    </location>
</feature>
<dbReference type="Pfam" id="PF13511">
    <property type="entry name" value="DUF4124"/>
    <property type="match status" value="1"/>
</dbReference>
<comment type="caution">
    <text evidence="4">The sequence shown here is derived from an EMBL/GenBank/DDBJ whole genome shotgun (WGS) entry which is preliminary data.</text>
</comment>
<dbReference type="Proteomes" id="UP001166291">
    <property type="component" value="Unassembled WGS sequence"/>
</dbReference>
<evidence type="ECO:0000313" key="5">
    <source>
        <dbReference type="Proteomes" id="UP001166291"/>
    </source>
</evidence>
<feature type="chain" id="PRO_5046937815" evidence="2">
    <location>
        <begin position="22"/>
        <end position="141"/>
    </location>
</feature>
<feature type="domain" description="DUF4124" evidence="3">
    <location>
        <begin position="13"/>
        <end position="47"/>
    </location>
</feature>
<protein>
    <submittedName>
        <fullName evidence="4">DUF4124 domain-containing protein</fullName>
    </submittedName>
</protein>
<proteinExistence type="predicted"/>
<organism evidence="4 5">
    <name type="scientific">Zhongshania aquimaris</name>
    <dbReference type="NCBI Taxonomy" id="2857107"/>
    <lineage>
        <taxon>Bacteria</taxon>
        <taxon>Pseudomonadati</taxon>
        <taxon>Pseudomonadota</taxon>
        <taxon>Gammaproteobacteria</taxon>
        <taxon>Cellvibrionales</taxon>
        <taxon>Spongiibacteraceae</taxon>
        <taxon>Zhongshania</taxon>
    </lineage>
</organism>
<gene>
    <name evidence="4" type="ORF">KXJ70_06945</name>
</gene>
<sequence length="141" mass="16686">MQFVRFALTLIAFCFSSTILAEIYQWTDLNGRVQYSDVSPSDGTPYKARPEFDLPYVHSADPVKPQRSYQSTKPKVSKPQATMIERTRIGRNNDHTYPCKGYLEELEAIQERMRKGYNIRLSDYYHKRKRKISDLYFKECR</sequence>
<name>A0ABS6VQB5_9GAMM</name>
<evidence type="ECO:0000313" key="4">
    <source>
        <dbReference type="EMBL" id="MBW2940502.1"/>
    </source>
</evidence>